<sequence length="447" mass="51034">MTFLGIRQKVVGRSDEIPTNTFFRQNDIDELVRQKFVGIDSSESVYSDEFLTISAIRISLFSCSVSIFCLVKKQNIEYGSPTTPVHNKINSAYTEHLTSYERACTEDPKLESFDSSLHQRTNLVINKLAASSGVEIKSLSFESLREVTQCLLDMNQDVVKVILQDREDIWSNQDMFSLVNMYFDSTAKTMDFCSELESCLNRARRSQVIIKFAVKQFEEEDYEKTLEELKRFTLAGDPFSKEFFALFDSVHRHQVMMLEELHRLKRRLDKKLKSVKTWRRVSNMVFVTTFVSVLIFSVVAAAVAAPPVVAALAGALTVPVGSVGKWCNSLWEKYEKVVRGQREIVTSIRIGTYVSVREMDNISVLVRRVEVEIGSLLKNAEFAVSDERVVRLAIDEIKKKLDVFTETIEELGKHASKYCSDVTKARTVILQRIIRYPTVSTTEEAAW</sequence>
<keyword evidence="4 6" id="KW-1133">Transmembrane helix</keyword>
<reference evidence="7 8" key="1">
    <citation type="journal article" date="2020" name="BMC Genomics">
        <title>Intraspecific diversification of the crop wild relative Brassica cretica Lam. using demographic model selection.</title>
        <authorList>
            <person name="Kioukis A."/>
            <person name="Michalopoulou V.A."/>
            <person name="Briers L."/>
            <person name="Pirintsos S."/>
            <person name="Studholme D.J."/>
            <person name="Pavlidis P."/>
            <person name="Sarris P.F."/>
        </authorList>
    </citation>
    <scope>NUCLEOTIDE SEQUENCE [LARGE SCALE GENOMIC DNA]</scope>
    <source>
        <strain evidence="8">cv. PFS-1207/04</strain>
    </source>
</reference>
<feature type="transmembrane region" description="Helical" evidence="6">
    <location>
        <begin position="281"/>
        <end position="302"/>
    </location>
</feature>
<organism evidence="7 8">
    <name type="scientific">Brassica cretica</name>
    <name type="common">Mustard</name>
    <dbReference type="NCBI Taxonomy" id="69181"/>
    <lineage>
        <taxon>Eukaryota</taxon>
        <taxon>Viridiplantae</taxon>
        <taxon>Streptophyta</taxon>
        <taxon>Embryophyta</taxon>
        <taxon>Tracheophyta</taxon>
        <taxon>Spermatophyta</taxon>
        <taxon>Magnoliopsida</taxon>
        <taxon>eudicotyledons</taxon>
        <taxon>Gunneridae</taxon>
        <taxon>Pentapetalae</taxon>
        <taxon>rosids</taxon>
        <taxon>malvids</taxon>
        <taxon>Brassicales</taxon>
        <taxon>Brassicaceae</taxon>
        <taxon>Brassiceae</taxon>
        <taxon>Brassica</taxon>
    </lineage>
</organism>
<dbReference type="Pfam" id="PF05055">
    <property type="entry name" value="DUF677"/>
    <property type="match status" value="1"/>
</dbReference>
<evidence type="ECO:0000256" key="6">
    <source>
        <dbReference type="SAM" id="Phobius"/>
    </source>
</evidence>
<protein>
    <submittedName>
        <fullName evidence="7">Uncharacterized protein</fullName>
    </submittedName>
</protein>
<comment type="caution">
    <text evidence="7">The sequence shown here is derived from an EMBL/GenBank/DDBJ whole genome shotgun (WGS) entry which is preliminary data.</text>
</comment>
<evidence type="ECO:0000256" key="1">
    <source>
        <dbReference type="ARBA" id="ARBA00004370"/>
    </source>
</evidence>
<evidence type="ECO:0000256" key="3">
    <source>
        <dbReference type="ARBA" id="ARBA00022692"/>
    </source>
</evidence>
<evidence type="ECO:0000256" key="4">
    <source>
        <dbReference type="ARBA" id="ARBA00022989"/>
    </source>
</evidence>
<gene>
    <name evidence="7" type="ORF">DY000_02012025</name>
</gene>
<dbReference type="InterPro" id="IPR007749">
    <property type="entry name" value="DUF677"/>
</dbReference>
<name>A0ABQ7CYJ6_BRACR</name>
<dbReference type="EMBL" id="QGKV02000759">
    <property type="protein sequence ID" value="KAF3564434.1"/>
    <property type="molecule type" value="Genomic_DNA"/>
</dbReference>
<accession>A0ABQ7CYJ6</accession>
<dbReference type="PANTHER" id="PTHR31113">
    <property type="entry name" value="UPF0496 PROTEIN 3-RELATED"/>
    <property type="match status" value="1"/>
</dbReference>
<dbReference type="Proteomes" id="UP000266723">
    <property type="component" value="Unassembled WGS sequence"/>
</dbReference>
<feature type="transmembrane region" description="Helical" evidence="6">
    <location>
        <begin position="308"/>
        <end position="327"/>
    </location>
</feature>
<evidence type="ECO:0000313" key="7">
    <source>
        <dbReference type="EMBL" id="KAF3564434.1"/>
    </source>
</evidence>
<evidence type="ECO:0000256" key="5">
    <source>
        <dbReference type="ARBA" id="ARBA00023136"/>
    </source>
</evidence>
<proteinExistence type="inferred from homology"/>
<keyword evidence="3 6" id="KW-0812">Transmembrane</keyword>
<keyword evidence="8" id="KW-1185">Reference proteome</keyword>
<evidence type="ECO:0000256" key="2">
    <source>
        <dbReference type="ARBA" id="ARBA00009074"/>
    </source>
</evidence>
<evidence type="ECO:0000313" key="8">
    <source>
        <dbReference type="Proteomes" id="UP000266723"/>
    </source>
</evidence>
<keyword evidence="5 6" id="KW-0472">Membrane</keyword>
<comment type="subcellular location">
    <subcellularLocation>
        <location evidence="1">Membrane</location>
    </subcellularLocation>
</comment>
<dbReference type="PANTHER" id="PTHR31113:SF26">
    <property type="entry name" value="BNAC09G51110D PROTEIN"/>
    <property type="match status" value="1"/>
</dbReference>
<comment type="similarity">
    <text evidence="2">Belongs to the UPF0496 family.</text>
</comment>